<dbReference type="Pfam" id="PF07731">
    <property type="entry name" value="Cu-oxidase_2"/>
    <property type="match status" value="1"/>
</dbReference>
<dbReference type="InterPro" id="IPR011707">
    <property type="entry name" value="Cu-oxidase-like_N"/>
</dbReference>
<dbReference type="SUPFAM" id="SSF49503">
    <property type="entry name" value="Cupredoxins"/>
    <property type="match status" value="3"/>
</dbReference>
<dbReference type="InterPro" id="IPR002355">
    <property type="entry name" value="Cu_oxidase_Cu_BS"/>
</dbReference>
<dbReference type="Pfam" id="PF07732">
    <property type="entry name" value="Cu-oxidase_3"/>
    <property type="match status" value="1"/>
</dbReference>
<feature type="chain" id="PRO_5040761607" description="L-ascorbate oxidase" evidence="5">
    <location>
        <begin position="17"/>
        <end position="560"/>
    </location>
</feature>
<dbReference type="NCBIfam" id="TIGR03390">
    <property type="entry name" value="ascorbOXfungal"/>
    <property type="match status" value="1"/>
</dbReference>
<dbReference type="InterPro" id="IPR008972">
    <property type="entry name" value="Cupredoxin"/>
</dbReference>
<feature type="domain" description="Plastocyanin-like" evidence="6">
    <location>
        <begin position="161"/>
        <end position="287"/>
    </location>
</feature>
<evidence type="ECO:0000259" key="8">
    <source>
        <dbReference type="Pfam" id="PF07732"/>
    </source>
</evidence>
<proteinExistence type="inferred from homology"/>
<evidence type="ECO:0000259" key="6">
    <source>
        <dbReference type="Pfam" id="PF00394"/>
    </source>
</evidence>
<dbReference type="CDD" id="cd13873">
    <property type="entry name" value="CuRO_2_AAO_like_2"/>
    <property type="match status" value="1"/>
</dbReference>
<dbReference type="GO" id="GO:0016491">
    <property type="term" value="F:oxidoreductase activity"/>
    <property type="evidence" value="ECO:0007669"/>
    <property type="project" value="UniProtKB-KW"/>
</dbReference>
<evidence type="ECO:0000256" key="2">
    <source>
        <dbReference type="ARBA" id="ARBA00022723"/>
    </source>
</evidence>
<dbReference type="InterPro" id="IPR045087">
    <property type="entry name" value="Cu-oxidase_fam"/>
</dbReference>
<feature type="domain" description="Plastocyanin-like" evidence="7">
    <location>
        <begin position="411"/>
        <end position="536"/>
    </location>
</feature>
<dbReference type="Proteomes" id="UP001154252">
    <property type="component" value="Unassembled WGS sequence"/>
</dbReference>
<organism evidence="9 10">
    <name type="scientific">Penicillium egyptiacum</name>
    <dbReference type="NCBI Taxonomy" id="1303716"/>
    <lineage>
        <taxon>Eukaryota</taxon>
        <taxon>Fungi</taxon>
        <taxon>Dikarya</taxon>
        <taxon>Ascomycota</taxon>
        <taxon>Pezizomycotina</taxon>
        <taxon>Eurotiomycetes</taxon>
        <taxon>Eurotiomycetidae</taxon>
        <taxon>Eurotiales</taxon>
        <taxon>Aspergillaceae</taxon>
        <taxon>Penicillium</taxon>
    </lineage>
</organism>
<keyword evidence="5" id="KW-0732">Signal</keyword>
<accession>A0A9W4P1C6</accession>
<name>A0A9W4P1C6_9EURO</name>
<dbReference type="AlphaFoldDB" id="A0A9W4P1C6"/>
<comment type="similarity">
    <text evidence="1">Belongs to the multicopper oxidase family.</text>
</comment>
<dbReference type="OrthoDB" id="2121828at2759"/>
<keyword evidence="4" id="KW-0186">Copper</keyword>
<dbReference type="PANTHER" id="PTHR11709:SF394">
    <property type="entry name" value="FI03373P-RELATED"/>
    <property type="match status" value="1"/>
</dbReference>
<dbReference type="GO" id="GO:0005507">
    <property type="term" value="F:copper ion binding"/>
    <property type="evidence" value="ECO:0007669"/>
    <property type="project" value="InterPro"/>
</dbReference>
<evidence type="ECO:0000259" key="7">
    <source>
        <dbReference type="Pfam" id="PF07731"/>
    </source>
</evidence>
<keyword evidence="2" id="KW-0479">Metal-binding</keyword>
<dbReference type="InterPro" id="IPR017762">
    <property type="entry name" value="Multicopper_oxidase_fun"/>
</dbReference>
<evidence type="ECO:0000313" key="10">
    <source>
        <dbReference type="Proteomes" id="UP001154252"/>
    </source>
</evidence>
<protein>
    <recommendedName>
        <fullName evidence="11">L-ascorbate oxidase</fullName>
    </recommendedName>
</protein>
<dbReference type="InterPro" id="IPR011706">
    <property type="entry name" value="Cu-oxidase_C"/>
</dbReference>
<reference evidence="9" key="1">
    <citation type="submission" date="2021-07" db="EMBL/GenBank/DDBJ databases">
        <authorList>
            <person name="Branca A.L. A."/>
        </authorList>
    </citation>
    <scope>NUCLEOTIDE SEQUENCE</scope>
</reference>
<evidence type="ECO:0000256" key="3">
    <source>
        <dbReference type="ARBA" id="ARBA00023002"/>
    </source>
</evidence>
<keyword evidence="3" id="KW-0560">Oxidoreductase</keyword>
<dbReference type="PROSITE" id="PS00080">
    <property type="entry name" value="MULTICOPPER_OXIDASE2"/>
    <property type="match status" value="1"/>
</dbReference>
<gene>
    <name evidence="9" type="ORF">PEGY_LOCUS1115</name>
</gene>
<dbReference type="Pfam" id="PF00394">
    <property type="entry name" value="Cu-oxidase"/>
    <property type="match status" value="1"/>
</dbReference>
<feature type="domain" description="Plastocyanin-like" evidence="8">
    <location>
        <begin position="36"/>
        <end position="152"/>
    </location>
</feature>
<sequence>MILLCYILLLPSFCFAWAPRLVRHDEHFTPDVILRVTAKSIPIACTTRFTVVINETTPGPLIVLGEGKVTWIRVYNDISGQNLTMHWHGLSQSTAPFSDGSPMASQWPIPPGHFFDYEVRPQYGEAGTYFYHSHVGFQAVSASGPLIVRDSQDPPYLYDEERIIVLTDYFSKSDAQVEQGLTSDQFTWSGETEAILVNGQGTINNSTSGGPSCCLGSLSVEPSKTYRFRIIGSTALSFVSMAFEGHDMMIIEADGGYTQPLPISHLQVGVGQRYSVLVRTKSERELYTEGRTKFFLQLESRERPTLTRSYAVLEYPREKYDNIQPPEIPPIGLPNTTYDWVDNDLSPLFPNNFPSLANVTRRVIVKVEQIINGSITWRQNGAPWDETFPQTPYLVALYQNNEVALPSYDVAVANGLGMDPRVRAFPAHIGEVLEIVIQNSGSTAGALDVHPFHSHGLHFYDIGSGPGTYNVTENELSLQFRKPIQRDTTMLYRYSTAAPTGQDAGWRAWRVRVTDPGVWMIHCHTLQHMIMGMYLVSLRALYSQEIIAFGSECLHVKVPG</sequence>
<dbReference type="CDD" id="cd13895">
    <property type="entry name" value="CuRO_3_AAO_like_2"/>
    <property type="match status" value="1"/>
</dbReference>
<evidence type="ECO:0000256" key="1">
    <source>
        <dbReference type="ARBA" id="ARBA00010609"/>
    </source>
</evidence>
<feature type="signal peptide" evidence="5">
    <location>
        <begin position="1"/>
        <end position="16"/>
    </location>
</feature>
<dbReference type="EMBL" id="CAJVRC010000836">
    <property type="protein sequence ID" value="CAG8887293.1"/>
    <property type="molecule type" value="Genomic_DNA"/>
</dbReference>
<keyword evidence="10" id="KW-1185">Reference proteome</keyword>
<evidence type="ECO:0000256" key="5">
    <source>
        <dbReference type="SAM" id="SignalP"/>
    </source>
</evidence>
<evidence type="ECO:0000313" key="9">
    <source>
        <dbReference type="EMBL" id="CAG8887293.1"/>
    </source>
</evidence>
<comment type="caution">
    <text evidence="9">The sequence shown here is derived from an EMBL/GenBank/DDBJ whole genome shotgun (WGS) entry which is preliminary data.</text>
</comment>
<dbReference type="InterPro" id="IPR001117">
    <property type="entry name" value="Cu-oxidase_2nd"/>
</dbReference>
<evidence type="ECO:0008006" key="11">
    <source>
        <dbReference type="Google" id="ProtNLM"/>
    </source>
</evidence>
<dbReference type="InterPro" id="IPR035666">
    <property type="entry name" value="MCO_CuRO_3"/>
</dbReference>
<dbReference type="Gene3D" id="2.60.40.420">
    <property type="entry name" value="Cupredoxins - blue copper proteins"/>
    <property type="match status" value="3"/>
</dbReference>
<evidence type="ECO:0000256" key="4">
    <source>
        <dbReference type="ARBA" id="ARBA00023008"/>
    </source>
</evidence>
<dbReference type="PANTHER" id="PTHR11709">
    <property type="entry name" value="MULTI-COPPER OXIDASE"/>
    <property type="match status" value="1"/>
</dbReference>